<dbReference type="InterPro" id="IPR039726">
    <property type="entry name" value="Prp40-like"/>
</dbReference>
<feature type="non-terminal residue" evidence="2">
    <location>
        <position position="70"/>
    </location>
</feature>
<feature type="non-terminal residue" evidence="2">
    <location>
        <position position="1"/>
    </location>
</feature>
<dbReference type="AlphaFoldDB" id="A0A1E7F6D1"/>
<evidence type="ECO:0000259" key="1">
    <source>
        <dbReference type="PROSITE" id="PS50020"/>
    </source>
</evidence>
<dbReference type="SMART" id="SM00456">
    <property type="entry name" value="WW"/>
    <property type="match status" value="2"/>
</dbReference>
<evidence type="ECO:0000313" key="3">
    <source>
        <dbReference type="Proteomes" id="UP000095751"/>
    </source>
</evidence>
<dbReference type="SUPFAM" id="SSF51045">
    <property type="entry name" value="WW domain"/>
    <property type="match status" value="2"/>
</dbReference>
<protein>
    <submittedName>
        <fullName evidence="2">FBP 11 protein</fullName>
    </submittedName>
</protein>
<name>A0A1E7F6D1_9STRA</name>
<feature type="domain" description="WW" evidence="1">
    <location>
        <begin position="38"/>
        <end position="70"/>
    </location>
</feature>
<dbReference type="InterPro" id="IPR036020">
    <property type="entry name" value="WW_dom_sf"/>
</dbReference>
<dbReference type="InterPro" id="IPR001202">
    <property type="entry name" value="WW_dom"/>
</dbReference>
<gene>
    <name evidence="2" type="ORF">FRACYDRAFT_155499</name>
</gene>
<dbReference type="PANTHER" id="PTHR11864">
    <property type="entry name" value="PRE-MRNA-PROCESSING PROTEIN PRP40"/>
    <property type="match status" value="1"/>
</dbReference>
<accession>A0A1E7F6D1</accession>
<dbReference type="GO" id="GO:0005685">
    <property type="term" value="C:U1 snRNP"/>
    <property type="evidence" value="ECO:0007669"/>
    <property type="project" value="TreeGrafter"/>
</dbReference>
<dbReference type="EMBL" id="KV784361">
    <property type="protein sequence ID" value="OEU13742.1"/>
    <property type="molecule type" value="Genomic_DNA"/>
</dbReference>
<dbReference type="CDD" id="cd00201">
    <property type="entry name" value="WW"/>
    <property type="match status" value="2"/>
</dbReference>
<feature type="domain" description="WW" evidence="1">
    <location>
        <begin position="1"/>
        <end position="28"/>
    </location>
</feature>
<keyword evidence="3" id="KW-1185">Reference proteome</keyword>
<sequence>WIEHKDDEGRSYYFNGKTEETVWERPAEFVSKTAAEEEGNEPNWVEYKDEEGQSYFYNEKTQETVWDRPA</sequence>
<dbReference type="PROSITE" id="PS50020">
    <property type="entry name" value="WW_DOMAIN_2"/>
    <property type="match status" value="2"/>
</dbReference>
<proteinExistence type="predicted"/>
<dbReference type="Proteomes" id="UP000095751">
    <property type="component" value="Unassembled WGS sequence"/>
</dbReference>
<reference evidence="2 3" key="1">
    <citation type="submission" date="2016-09" db="EMBL/GenBank/DDBJ databases">
        <title>Extensive genetic diversity and differential bi-allelic expression allows diatom success in the polar Southern Ocean.</title>
        <authorList>
            <consortium name="DOE Joint Genome Institute"/>
            <person name="Mock T."/>
            <person name="Otillar R.P."/>
            <person name="Strauss J."/>
            <person name="Dupont C."/>
            <person name="Frickenhaus S."/>
            <person name="Maumus F."/>
            <person name="Mcmullan M."/>
            <person name="Sanges R."/>
            <person name="Schmutz J."/>
            <person name="Toseland A."/>
            <person name="Valas R."/>
            <person name="Veluchamy A."/>
            <person name="Ward B.J."/>
            <person name="Allen A."/>
            <person name="Barry K."/>
            <person name="Falciatore A."/>
            <person name="Ferrante M."/>
            <person name="Fortunato A.E."/>
            <person name="Gloeckner G."/>
            <person name="Gruber A."/>
            <person name="Hipkin R."/>
            <person name="Janech M."/>
            <person name="Kroth P."/>
            <person name="Leese F."/>
            <person name="Lindquist E."/>
            <person name="Lyon B.R."/>
            <person name="Martin J."/>
            <person name="Mayer C."/>
            <person name="Parker M."/>
            <person name="Quesneville H."/>
            <person name="Raymond J."/>
            <person name="Uhlig C."/>
            <person name="Valentin K.U."/>
            <person name="Worden A.Z."/>
            <person name="Armbrust E.V."/>
            <person name="Bowler C."/>
            <person name="Green B."/>
            <person name="Moulton V."/>
            <person name="Van Oosterhout C."/>
            <person name="Grigoriev I."/>
        </authorList>
    </citation>
    <scope>NUCLEOTIDE SEQUENCE [LARGE SCALE GENOMIC DNA]</scope>
    <source>
        <strain evidence="2 3">CCMP1102</strain>
    </source>
</reference>
<dbReference type="InParanoid" id="A0A1E7F6D1"/>
<dbReference type="GO" id="GO:0071004">
    <property type="term" value="C:U2-type prespliceosome"/>
    <property type="evidence" value="ECO:0007669"/>
    <property type="project" value="TreeGrafter"/>
</dbReference>
<dbReference type="GO" id="GO:0003723">
    <property type="term" value="F:RNA binding"/>
    <property type="evidence" value="ECO:0007669"/>
    <property type="project" value="TreeGrafter"/>
</dbReference>
<dbReference type="Gene3D" id="2.20.70.10">
    <property type="match status" value="2"/>
</dbReference>
<dbReference type="KEGG" id="fcy:FRACYDRAFT_155499"/>
<dbReference type="PANTHER" id="PTHR11864:SF0">
    <property type="entry name" value="PRP40 PRE-MRNA PROCESSING FACTOR 40 HOMOLOG A (YEAST)"/>
    <property type="match status" value="1"/>
</dbReference>
<evidence type="ECO:0000313" key="2">
    <source>
        <dbReference type="EMBL" id="OEU13742.1"/>
    </source>
</evidence>
<dbReference type="OrthoDB" id="79033at2759"/>
<organism evidence="2 3">
    <name type="scientific">Fragilariopsis cylindrus CCMP1102</name>
    <dbReference type="NCBI Taxonomy" id="635003"/>
    <lineage>
        <taxon>Eukaryota</taxon>
        <taxon>Sar</taxon>
        <taxon>Stramenopiles</taxon>
        <taxon>Ochrophyta</taxon>
        <taxon>Bacillariophyta</taxon>
        <taxon>Bacillariophyceae</taxon>
        <taxon>Bacillariophycidae</taxon>
        <taxon>Bacillariales</taxon>
        <taxon>Bacillariaceae</taxon>
        <taxon>Fragilariopsis</taxon>
    </lineage>
</organism>
<dbReference type="GO" id="GO:0045292">
    <property type="term" value="P:mRNA cis splicing, via spliceosome"/>
    <property type="evidence" value="ECO:0007669"/>
    <property type="project" value="InterPro"/>
</dbReference>
<dbReference type="Pfam" id="PF00397">
    <property type="entry name" value="WW"/>
    <property type="match status" value="2"/>
</dbReference>